<reference evidence="2 3" key="2">
    <citation type="submission" date="2016-08" db="EMBL/GenBank/DDBJ databases">
        <title>Pervasive Adenine N6-methylation of Active Genes in Fungi.</title>
        <authorList>
            <consortium name="DOE Joint Genome Institute"/>
            <person name="Mondo S.J."/>
            <person name="Dannebaum R.O."/>
            <person name="Kuo R.C."/>
            <person name="Labutti K."/>
            <person name="Haridas S."/>
            <person name="Kuo A."/>
            <person name="Salamov A."/>
            <person name="Ahrendt S.R."/>
            <person name="Lipzen A."/>
            <person name="Sullivan W."/>
            <person name="Andreopoulos W.B."/>
            <person name="Clum A."/>
            <person name="Lindquist E."/>
            <person name="Daum C."/>
            <person name="Ramamoorthy G.K."/>
            <person name="Gryganskyi A."/>
            <person name="Culley D."/>
            <person name="Magnuson J.K."/>
            <person name="James T.Y."/>
            <person name="O'Malley M.A."/>
            <person name="Stajich J.E."/>
            <person name="Spatafora J.W."/>
            <person name="Visel A."/>
            <person name="Grigoriev I.V."/>
        </authorList>
    </citation>
    <scope>NUCLEOTIDE SEQUENCE [LARGE SCALE GENOMIC DNA]</scope>
    <source>
        <strain evidence="2 3">S4</strain>
    </source>
</reference>
<feature type="transmembrane region" description="Helical" evidence="1">
    <location>
        <begin position="12"/>
        <end position="34"/>
    </location>
</feature>
<gene>
    <name evidence="2" type="ORF">BCR32DRAFT_274289</name>
</gene>
<keyword evidence="1" id="KW-1133">Transmembrane helix</keyword>
<accession>A0A1Y1XPK2</accession>
<dbReference type="Proteomes" id="UP000193944">
    <property type="component" value="Unassembled WGS sequence"/>
</dbReference>
<sequence>MIYKLCALKKIIFLPIGVINLKFLLVVIRQGIYFETDAYANTSNDCYLELSYVKSRFYSSTELAFVEECRSFDKVINEFFRAAYRSVQILTLRTKKGLEHSMKKVFSPSLVTTFSMNDV</sequence>
<keyword evidence="1" id="KW-0812">Transmembrane</keyword>
<protein>
    <submittedName>
        <fullName evidence="2">Uncharacterized protein</fullName>
    </submittedName>
</protein>
<name>A0A1Y1XPK2_9FUNG</name>
<comment type="caution">
    <text evidence="2">The sequence shown here is derived from an EMBL/GenBank/DDBJ whole genome shotgun (WGS) entry which is preliminary data.</text>
</comment>
<organism evidence="2 3">
    <name type="scientific">Anaeromyces robustus</name>
    <dbReference type="NCBI Taxonomy" id="1754192"/>
    <lineage>
        <taxon>Eukaryota</taxon>
        <taxon>Fungi</taxon>
        <taxon>Fungi incertae sedis</taxon>
        <taxon>Chytridiomycota</taxon>
        <taxon>Chytridiomycota incertae sedis</taxon>
        <taxon>Neocallimastigomycetes</taxon>
        <taxon>Neocallimastigales</taxon>
        <taxon>Neocallimastigaceae</taxon>
        <taxon>Anaeromyces</taxon>
    </lineage>
</organism>
<evidence type="ECO:0000313" key="2">
    <source>
        <dbReference type="EMBL" id="ORX87678.1"/>
    </source>
</evidence>
<reference evidence="2 3" key="1">
    <citation type="submission" date="2016-08" db="EMBL/GenBank/DDBJ databases">
        <title>A Parts List for Fungal Cellulosomes Revealed by Comparative Genomics.</title>
        <authorList>
            <consortium name="DOE Joint Genome Institute"/>
            <person name="Haitjema C.H."/>
            <person name="Gilmore S.P."/>
            <person name="Henske J.K."/>
            <person name="Solomon K.V."/>
            <person name="De Groot R."/>
            <person name="Kuo A."/>
            <person name="Mondo S.J."/>
            <person name="Salamov A.A."/>
            <person name="Labutti K."/>
            <person name="Zhao Z."/>
            <person name="Chiniquy J."/>
            <person name="Barry K."/>
            <person name="Brewer H.M."/>
            <person name="Purvine S.O."/>
            <person name="Wright A.T."/>
            <person name="Boxma B."/>
            <person name="Van Alen T."/>
            <person name="Hackstein J.H."/>
            <person name="Baker S.E."/>
            <person name="Grigoriev I.V."/>
            <person name="O'Malley M.A."/>
        </authorList>
    </citation>
    <scope>NUCLEOTIDE SEQUENCE [LARGE SCALE GENOMIC DNA]</scope>
    <source>
        <strain evidence="2 3">S4</strain>
    </source>
</reference>
<evidence type="ECO:0000256" key="1">
    <source>
        <dbReference type="SAM" id="Phobius"/>
    </source>
</evidence>
<dbReference type="AlphaFoldDB" id="A0A1Y1XPK2"/>
<keyword evidence="3" id="KW-1185">Reference proteome</keyword>
<evidence type="ECO:0000313" key="3">
    <source>
        <dbReference type="Proteomes" id="UP000193944"/>
    </source>
</evidence>
<dbReference type="EMBL" id="MCFG01000006">
    <property type="protein sequence ID" value="ORX87678.1"/>
    <property type="molecule type" value="Genomic_DNA"/>
</dbReference>
<proteinExistence type="predicted"/>
<keyword evidence="1" id="KW-0472">Membrane</keyword>